<evidence type="ECO:0000313" key="13">
    <source>
        <dbReference type="EMBL" id="PFH62398.1"/>
    </source>
</evidence>
<evidence type="ECO:0000256" key="6">
    <source>
        <dbReference type="ARBA" id="ARBA00023139"/>
    </source>
</evidence>
<dbReference type="OrthoDB" id="9909019at2759"/>
<feature type="transmembrane region" description="Helical" evidence="10">
    <location>
        <begin position="6"/>
        <end position="24"/>
    </location>
</feature>
<organism evidence="13 14">
    <name type="scientific">Ophiocordyceps unilateralis</name>
    <name type="common">Zombie-ant fungus</name>
    <name type="synonym">Torrubia unilateralis</name>
    <dbReference type="NCBI Taxonomy" id="268505"/>
    <lineage>
        <taxon>Eukaryota</taxon>
        <taxon>Fungi</taxon>
        <taxon>Dikarya</taxon>
        <taxon>Ascomycota</taxon>
        <taxon>Pezizomycotina</taxon>
        <taxon>Sordariomycetes</taxon>
        <taxon>Hypocreomycetidae</taxon>
        <taxon>Hypocreales</taxon>
        <taxon>Ophiocordycipitaceae</taxon>
        <taxon>Ophiocordyceps</taxon>
    </lineage>
</organism>
<reference evidence="13 14" key="2">
    <citation type="journal article" date="2017" name="Sci. Rep.">
        <title>Ant-infecting Ophiocordyceps genomes reveal a high diversity of potential behavioral manipulation genes and a possible major role for enterotoxins.</title>
        <authorList>
            <person name="de Bekker C."/>
            <person name="Ohm R.A."/>
            <person name="Evans H.C."/>
            <person name="Brachmann A."/>
            <person name="Hughes D.P."/>
        </authorList>
    </citation>
    <scope>NUCLEOTIDE SEQUENCE [LARGE SCALE GENOMIC DNA]</scope>
    <source>
        <strain evidence="13 14">SC16a</strain>
    </source>
</reference>
<evidence type="ECO:0000256" key="3">
    <source>
        <dbReference type="ARBA" id="ARBA00022692"/>
    </source>
</evidence>
<proteinExistence type="inferred from homology"/>
<dbReference type="GO" id="GO:0005783">
    <property type="term" value="C:endoplasmic reticulum"/>
    <property type="evidence" value="ECO:0007669"/>
    <property type="project" value="TreeGrafter"/>
</dbReference>
<evidence type="ECO:0000259" key="12">
    <source>
        <dbReference type="Pfam" id="PF01529"/>
    </source>
</evidence>
<keyword evidence="6" id="KW-0564">Palmitate</keyword>
<dbReference type="GO" id="GO:0016020">
    <property type="term" value="C:membrane"/>
    <property type="evidence" value="ECO:0007669"/>
    <property type="project" value="UniProtKB-SubCell"/>
</dbReference>
<feature type="transmembrane region" description="Helical" evidence="10">
    <location>
        <begin position="266"/>
        <end position="287"/>
    </location>
</feature>
<dbReference type="EC" id="2.3.1.225" evidence="10"/>
<evidence type="ECO:0000313" key="14">
    <source>
        <dbReference type="Proteomes" id="UP000037136"/>
    </source>
</evidence>
<sequence length="414" mass="47192">MTSFKWPVIYVLCLSFFVFVTFFGRLPALRRTPIAGLHRLLWIHFPAALSALDNRLTSGRLTRWLLRFGSFMLHDRHPTIVVFFLAILIGSQYMFLLEAWPLMSWSALLVAVMIGFMPYLFLCLACASDPGYITPENHAYHMTLYPYDFALFHPGNECRTCGLLKPARSKHCSICKRCIARADHHCVFINSCVGYGNHHWFLLLLASTLALTIYGALFGMSLLGYLMKDRYPRWSLWKPNGMTLNSYLAVWAWVIQRNVRLGATTLLAILTTPLLSGLLVYTLYLVYAGTTTNESLKWSVVKEDMDDGCAFRRVLPSDRKKDPRTESSCPRWPVEPTHILVGTCDGQPPTADAGLQGEGEWEHVWKLKYVENLYDVGFWHSLADSFVRDYAFGRETDDGKEADDDNASARETWA</sequence>
<feature type="region of interest" description="Disordered" evidence="11">
    <location>
        <begin position="395"/>
        <end position="414"/>
    </location>
</feature>
<keyword evidence="7" id="KW-0449">Lipoprotein</keyword>
<protein>
    <recommendedName>
        <fullName evidence="10">Palmitoyltransferase</fullName>
        <ecNumber evidence="10">2.3.1.225</ecNumber>
    </recommendedName>
</protein>
<dbReference type="PANTHER" id="PTHR22883">
    <property type="entry name" value="ZINC FINGER DHHC DOMAIN CONTAINING PROTEIN"/>
    <property type="match status" value="1"/>
</dbReference>
<dbReference type="STRING" id="268505.A0A2A9PM12"/>
<evidence type="ECO:0000256" key="5">
    <source>
        <dbReference type="ARBA" id="ARBA00023136"/>
    </source>
</evidence>
<dbReference type="Pfam" id="PF01529">
    <property type="entry name" value="DHHC"/>
    <property type="match status" value="1"/>
</dbReference>
<keyword evidence="2 10" id="KW-0808">Transferase</keyword>
<dbReference type="GO" id="GO:0005794">
    <property type="term" value="C:Golgi apparatus"/>
    <property type="evidence" value="ECO:0007669"/>
    <property type="project" value="TreeGrafter"/>
</dbReference>
<dbReference type="InterPro" id="IPR001594">
    <property type="entry name" value="Palmitoyltrfase_DHHC"/>
</dbReference>
<comment type="catalytic activity">
    <reaction evidence="9 10">
        <text>L-cysteinyl-[protein] + hexadecanoyl-CoA = S-hexadecanoyl-L-cysteinyl-[protein] + CoA</text>
        <dbReference type="Rhea" id="RHEA:36683"/>
        <dbReference type="Rhea" id="RHEA-COMP:10131"/>
        <dbReference type="Rhea" id="RHEA-COMP:11032"/>
        <dbReference type="ChEBI" id="CHEBI:29950"/>
        <dbReference type="ChEBI" id="CHEBI:57287"/>
        <dbReference type="ChEBI" id="CHEBI:57379"/>
        <dbReference type="ChEBI" id="CHEBI:74151"/>
        <dbReference type="EC" id="2.3.1.225"/>
    </reaction>
</comment>
<evidence type="ECO:0000256" key="10">
    <source>
        <dbReference type="RuleBase" id="RU079119"/>
    </source>
</evidence>
<keyword evidence="14" id="KW-1185">Reference proteome</keyword>
<evidence type="ECO:0000256" key="7">
    <source>
        <dbReference type="ARBA" id="ARBA00023288"/>
    </source>
</evidence>
<gene>
    <name evidence="13" type="ORF">XA68_13837</name>
</gene>
<evidence type="ECO:0000256" key="2">
    <source>
        <dbReference type="ARBA" id="ARBA00022679"/>
    </source>
</evidence>
<dbReference type="PROSITE" id="PS50216">
    <property type="entry name" value="DHHC"/>
    <property type="match status" value="1"/>
</dbReference>
<feature type="transmembrane region" description="Helical" evidence="10">
    <location>
        <begin position="236"/>
        <end position="254"/>
    </location>
</feature>
<dbReference type="AlphaFoldDB" id="A0A2A9PM12"/>
<keyword evidence="5 10" id="KW-0472">Membrane</keyword>
<feature type="domain" description="Palmitoyltransferase DHHC" evidence="12">
    <location>
        <begin position="155"/>
        <end position="298"/>
    </location>
</feature>
<comment type="similarity">
    <text evidence="10">Belongs to the DHHC palmitoyltransferase family.</text>
</comment>
<evidence type="ECO:0000256" key="11">
    <source>
        <dbReference type="SAM" id="MobiDB-lite"/>
    </source>
</evidence>
<keyword evidence="8 10" id="KW-0012">Acyltransferase</keyword>
<evidence type="ECO:0000256" key="8">
    <source>
        <dbReference type="ARBA" id="ARBA00023315"/>
    </source>
</evidence>
<accession>A0A2A9PM12</accession>
<name>A0A2A9PM12_OPHUN</name>
<evidence type="ECO:0000256" key="1">
    <source>
        <dbReference type="ARBA" id="ARBA00004141"/>
    </source>
</evidence>
<dbReference type="Proteomes" id="UP000037136">
    <property type="component" value="Unassembled WGS sequence"/>
</dbReference>
<comment type="domain">
    <text evidence="10">The DHHC domain is required for palmitoyltransferase activity.</text>
</comment>
<keyword evidence="3 10" id="KW-0812">Transmembrane</keyword>
<evidence type="ECO:0000256" key="9">
    <source>
        <dbReference type="ARBA" id="ARBA00048048"/>
    </source>
</evidence>
<dbReference type="GO" id="GO:0006612">
    <property type="term" value="P:protein targeting to membrane"/>
    <property type="evidence" value="ECO:0007669"/>
    <property type="project" value="TreeGrafter"/>
</dbReference>
<comment type="caution">
    <text evidence="13">The sequence shown here is derived from an EMBL/GenBank/DDBJ whole genome shotgun (WGS) entry which is preliminary data.</text>
</comment>
<dbReference type="InterPro" id="IPR039859">
    <property type="entry name" value="PFA4/ZDH16/20/ERF2-like"/>
</dbReference>
<evidence type="ECO:0000256" key="4">
    <source>
        <dbReference type="ARBA" id="ARBA00022989"/>
    </source>
</evidence>
<feature type="transmembrane region" description="Helical" evidence="10">
    <location>
        <begin position="77"/>
        <end position="96"/>
    </location>
</feature>
<comment type="subcellular location">
    <subcellularLocation>
        <location evidence="1">Membrane</location>
        <topology evidence="1">Multi-pass membrane protein</topology>
    </subcellularLocation>
</comment>
<dbReference type="GO" id="GO:0019706">
    <property type="term" value="F:protein-cysteine S-palmitoyltransferase activity"/>
    <property type="evidence" value="ECO:0007669"/>
    <property type="project" value="UniProtKB-EC"/>
</dbReference>
<keyword evidence="4 10" id="KW-1133">Transmembrane helix</keyword>
<dbReference type="EMBL" id="LAZP02000030">
    <property type="protein sequence ID" value="PFH62398.1"/>
    <property type="molecule type" value="Genomic_DNA"/>
</dbReference>
<dbReference type="PANTHER" id="PTHR22883:SF288">
    <property type="entry name" value="PALMITOYLTRANSFERASE SWF1"/>
    <property type="match status" value="1"/>
</dbReference>
<feature type="transmembrane region" description="Helical" evidence="10">
    <location>
        <begin position="102"/>
        <end position="127"/>
    </location>
</feature>
<reference evidence="13 14" key="1">
    <citation type="journal article" date="2015" name="BMC Genomics">
        <title>Gene expression during zombie ant biting behavior reflects the complexity underlying fungal parasitic behavioral manipulation.</title>
        <authorList>
            <person name="de Bekker C."/>
            <person name="Ohm R.A."/>
            <person name="Loreto R.G."/>
            <person name="Sebastian A."/>
            <person name="Albert I."/>
            <person name="Merrow M."/>
            <person name="Brachmann A."/>
            <person name="Hughes D.P."/>
        </authorList>
    </citation>
    <scope>NUCLEOTIDE SEQUENCE [LARGE SCALE GENOMIC DNA]</scope>
    <source>
        <strain evidence="13 14">SC16a</strain>
    </source>
</reference>
<feature type="transmembrane region" description="Helical" evidence="10">
    <location>
        <begin position="200"/>
        <end position="224"/>
    </location>
</feature>